<protein>
    <recommendedName>
        <fullName evidence="1">DDE-1 domain-containing protein</fullName>
    </recommendedName>
</protein>
<dbReference type="GO" id="GO:0005634">
    <property type="term" value="C:nucleus"/>
    <property type="evidence" value="ECO:0007669"/>
    <property type="project" value="TreeGrafter"/>
</dbReference>
<dbReference type="PANTHER" id="PTHR19303:SF74">
    <property type="entry name" value="POGO TRANSPOSABLE ELEMENT WITH KRAB DOMAIN"/>
    <property type="match status" value="1"/>
</dbReference>
<dbReference type="AlphaFoldDB" id="A0A0H2S418"/>
<gene>
    <name evidence="2" type="ORF">SCHPADRAFT_823234</name>
</gene>
<dbReference type="Proteomes" id="UP000053477">
    <property type="component" value="Unassembled WGS sequence"/>
</dbReference>
<reference evidence="2 3" key="1">
    <citation type="submission" date="2015-04" db="EMBL/GenBank/DDBJ databases">
        <title>Complete genome sequence of Schizopora paradoxa KUC8140, a cosmopolitan wood degrader in East Asia.</title>
        <authorList>
            <consortium name="DOE Joint Genome Institute"/>
            <person name="Min B."/>
            <person name="Park H."/>
            <person name="Jang Y."/>
            <person name="Kim J.-J."/>
            <person name="Kim K.H."/>
            <person name="Pangilinan J."/>
            <person name="Lipzen A."/>
            <person name="Riley R."/>
            <person name="Grigoriev I.V."/>
            <person name="Spatafora J.W."/>
            <person name="Choi I.-G."/>
        </authorList>
    </citation>
    <scope>NUCLEOTIDE SEQUENCE [LARGE SCALE GENOMIC DNA]</scope>
    <source>
        <strain evidence="2 3">KUC8140</strain>
    </source>
</reference>
<dbReference type="OrthoDB" id="3265672at2759"/>
<sequence>METLREHAEEISGKVVGEYWYRGFLQRHPELGAARSQKLDPKRAKNFNKATIDDYFDKMEELEARYGGIPAEHKWNMDEKGIQMGGGRRNNSKKFLYLKSQKQCTRIQSDNLELVTILECVSAAGEVVPPSFVLKHGITPNLIGKIDEDEYAACYFSDSGWTDTLNCEQWISRNFIPFAIKHMVDSEKPIVLFMDGQETHEKPPILRAVYKVLKEQDIEIIIFCFPSKTTHKTQPLDVGIFSHVQKKW</sequence>
<dbReference type="InterPro" id="IPR050863">
    <property type="entry name" value="CenT-Element_Derived"/>
</dbReference>
<name>A0A0H2S418_9AGAM</name>
<evidence type="ECO:0000313" key="3">
    <source>
        <dbReference type="Proteomes" id="UP000053477"/>
    </source>
</evidence>
<accession>A0A0H2S418</accession>
<dbReference type="GO" id="GO:0003677">
    <property type="term" value="F:DNA binding"/>
    <property type="evidence" value="ECO:0007669"/>
    <property type="project" value="TreeGrafter"/>
</dbReference>
<dbReference type="Pfam" id="PF03184">
    <property type="entry name" value="DDE_1"/>
    <property type="match status" value="1"/>
</dbReference>
<evidence type="ECO:0000259" key="1">
    <source>
        <dbReference type="Pfam" id="PF03184"/>
    </source>
</evidence>
<feature type="domain" description="DDE-1" evidence="1">
    <location>
        <begin position="113"/>
        <end position="246"/>
    </location>
</feature>
<dbReference type="STRING" id="27342.A0A0H2S418"/>
<dbReference type="InParanoid" id="A0A0H2S418"/>
<organism evidence="2 3">
    <name type="scientific">Schizopora paradoxa</name>
    <dbReference type="NCBI Taxonomy" id="27342"/>
    <lineage>
        <taxon>Eukaryota</taxon>
        <taxon>Fungi</taxon>
        <taxon>Dikarya</taxon>
        <taxon>Basidiomycota</taxon>
        <taxon>Agaricomycotina</taxon>
        <taxon>Agaricomycetes</taxon>
        <taxon>Hymenochaetales</taxon>
        <taxon>Schizoporaceae</taxon>
        <taxon>Schizopora</taxon>
    </lineage>
</organism>
<proteinExistence type="predicted"/>
<evidence type="ECO:0000313" key="2">
    <source>
        <dbReference type="EMBL" id="KLO16423.1"/>
    </source>
</evidence>
<feature type="non-terminal residue" evidence="2">
    <location>
        <position position="248"/>
    </location>
</feature>
<dbReference type="EMBL" id="KQ085916">
    <property type="protein sequence ID" value="KLO16423.1"/>
    <property type="molecule type" value="Genomic_DNA"/>
</dbReference>
<dbReference type="InterPro" id="IPR004875">
    <property type="entry name" value="DDE_SF_endonuclease_dom"/>
</dbReference>
<dbReference type="PANTHER" id="PTHR19303">
    <property type="entry name" value="TRANSPOSON"/>
    <property type="match status" value="1"/>
</dbReference>
<keyword evidence="3" id="KW-1185">Reference proteome</keyword>